<comment type="caution">
    <text evidence="1">The sequence shown here is derived from an EMBL/GenBank/DDBJ whole genome shotgun (WGS) entry which is preliminary data.</text>
</comment>
<reference evidence="1" key="1">
    <citation type="journal article" date="2015" name="Nature">
        <title>Complex archaea that bridge the gap between prokaryotes and eukaryotes.</title>
        <authorList>
            <person name="Spang A."/>
            <person name="Saw J.H."/>
            <person name="Jorgensen S.L."/>
            <person name="Zaremba-Niedzwiedzka K."/>
            <person name="Martijn J."/>
            <person name="Lind A.E."/>
            <person name="van Eijk R."/>
            <person name="Schleper C."/>
            <person name="Guy L."/>
            <person name="Ettema T.J."/>
        </authorList>
    </citation>
    <scope>NUCLEOTIDE SEQUENCE</scope>
</reference>
<dbReference type="AlphaFoldDB" id="A0A0F9LGX0"/>
<accession>A0A0F9LGX0</accession>
<gene>
    <name evidence="1" type="ORF">LCGC14_1200850</name>
</gene>
<proteinExistence type="predicted"/>
<protein>
    <submittedName>
        <fullName evidence="1">Uncharacterized protein</fullName>
    </submittedName>
</protein>
<name>A0A0F9LGX0_9ZZZZ</name>
<evidence type="ECO:0000313" key="1">
    <source>
        <dbReference type="EMBL" id="KKM94179.1"/>
    </source>
</evidence>
<dbReference type="EMBL" id="LAZR01006170">
    <property type="protein sequence ID" value="KKM94179.1"/>
    <property type="molecule type" value="Genomic_DNA"/>
</dbReference>
<organism evidence="1">
    <name type="scientific">marine sediment metagenome</name>
    <dbReference type="NCBI Taxonomy" id="412755"/>
    <lineage>
        <taxon>unclassified sequences</taxon>
        <taxon>metagenomes</taxon>
        <taxon>ecological metagenomes</taxon>
    </lineage>
</organism>
<sequence>MIISMLIGSAFIFWAWFRFQQNRNNTNVLTRVAEDQFIIGDGFYRKHHNRFWLIRKVLGSRFEYLNPLKITMDLDPNNIPKQYRHLGSPIKSVVHRKLTKLRNIG</sequence>